<name>A0A8H8DEW9_9FUNG</name>
<sequence length="463" mass="51651">MVESVEKAHVPAASVTGASPQDEKEEKQEQEQEQEQEHESDRRARPGTGVRGACCFPPPVVERTPASGTPGELSVRARLRELGLCTKGSHGDARRRLLKHEKKAAESLLLGGGGVYVSKPASPGAGPPNGRTCPRQLGSGVVAAAAVPRGRRKDDCVGMAEPCFDYFLCLDVEATCEEGRGFGNYQNEIIEWPVLMVDASTFEIVRTRRLPLARQPWISHDEEAISRHLTNSSVALLIPQLTFNRRFKADVEAAPSFAAVLRAFEAWLRERDAFLPGEDLPETPGGGARRPRRAIFVTDGPWDLRDHVRSTLLLNPDVANPHPLLSGPVVDIRRLFQLARPAKANFEDRSLSGMLRAVGLKFEGREHCGVDDARNVARLLERLANLNSEALQRAVRGLTLARSRRWRKVEVQPTRWLDPVEDRRRWPAILRTQQTEKDFNRQVERMQRRSANIRFAALEACFA</sequence>
<keyword evidence="2" id="KW-0378">Hydrolase</keyword>
<feature type="domain" description="Exonuclease" evidence="5">
    <location>
        <begin position="166"/>
        <end position="389"/>
    </location>
</feature>
<proteinExistence type="predicted"/>
<dbReference type="GO" id="GO:0000175">
    <property type="term" value="F:3'-5'-RNA exonuclease activity"/>
    <property type="evidence" value="ECO:0007669"/>
    <property type="project" value="InterPro"/>
</dbReference>
<evidence type="ECO:0000256" key="3">
    <source>
        <dbReference type="ARBA" id="ARBA00022839"/>
    </source>
</evidence>
<dbReference type="SMART" id="SM00479">
    <property type="entry name" value="EXOIII"/>
    <property type="match status" value="1"/>
</dbReference>
<dbReference type="CDD" id="cd06133">
    <property type="entry name" value="ERI-1_3'hExo_like"/>
    <property type="match status" value="1"/>
</dbReference>
<evidence type="ECO:0000313" key="7">
    <source>
        <dbReference type="Proteomes" id="UP000673691"/>
    </source>
</evidence>
<dbReference type="AlphaFoldDB" id="A0A8H8DEW9"/>
<feature type="compositionally biased region" description="Basic and acidic residues" evidence="4">
    <location>
        <begin position="21"/>
        <end position="44"/>
    </location>
</feature>
<feature type="region of interest" description="Disordered" evidence="4">
    <location>
        <begin position="1"/>
        <end position="71"/>
    </location>
</feature>
<dbReference type="SUPFAM" id="SSF53098">
    <property type="entry name" value="Ribonuclease H-like"/>
    <property type="match status" value="1"/>
</dbReference>
<evidence type="ECO:0000313" key="6">
    <source>
        <dbReference type="EMBL" id="KAG5455362.1"/>
    </source>
</evidence>
<organism evidence="6 7">
    <name type="scientific">Olpidium bornovanus</name>
    <dbReference type="NCBI Taxonomy" id="278681"/>
    <lineage>
        <taxon>Eukaryota</taxon>
        <taxon>Fungi</taxon>
        <taxon>Fungi incertae sedis</taxon>
        <taxon>Olpidiomycota</taxon>
        <taxon>Olpidiomycotina</taxon>
        <taxon>Olpidiomycetes</taxon>
        <taxon>Olpidiales</taxon>
        <taxon>Olpidiaceae</taxon>
        <taxon>Olpidium</taxon>
    </lineage>
</organism>
<evidence type="ECO:0000259" key="5">
    <source>
        <dbReference type="SMART" id="SM00479"/>
    </source>
</evidence>
<dbReference type="InterPro" id="IPR051274">
    <property type="entry name" value="3-5_Exoribonuclease"/>
</dbReference>
<dbReference type="InterPro" id="IPR013520">
    <property type="entry name" value="Ribonucl_H"/>
</dbReference>
<dbReference type="InterPro" id="IPR036397">
    <property type="entry name" value="RNaseH_sf"/>
</dbReference>
<dbReference type="Proteomes" id="UP000673691">
    <property type="component" value="Unassembled WGS sequence"/>
</dbReference>
<dbReference type="OrthoDB" id="448399at2759"/>
<evidence type="ECO:0000256" key="1">
    <source>
        <dbReference type="ARBA" id="ARBA00022722"/>
    </source>
</evidence>
<evidence type="ECO:0000256" key="4">
    <source>
        <dbReference type="SAM" id="MobiDB-lite"/>
    </source>
</evidence>
<dbReference type="PANTHER" id="PTHR23044:SF61">
    <property type="entry name" value="3'-5' EXORIBONUCLEASE 1-RELATED"/>
    <property type="match status" value="1"/>
</dbReference>
<keyword evidence="7" id="KW-1185">Reference proteome</keyword>
<dbReference type="PANTHER" id="PTHR23044">
    <property type="entry name" value="3'-5' EXONUCLEASE ERI1-RELATED"/>
    <property type="match status" value="1"/>
</dbReference>
<reference evidence="6 7" key="1">
    <citation type="journal article" name="Sci. Rep.">
        <title>Genome-scale phylogenetic analyses confirm Olpidium as the closest living zoosporic fungus to the non-flagellated, terrestrial fungi.</title>
        <authorList>
            <person name="Chang Y."/>
            <person name="Rochon D."/>
            <person name="Sekimoto S."/>
            <person name="Wang Y."/>
            <person name="Chovatia M."/>
            <person name="Sandor L."/>
            <person name="Salamov A."/>
            <person name="Grigoriev I.V."/>
            <person name="Stajich J.E."/>
            <person name="Spatafora J.W."/>
        </authorList>
    </citation>
    <scope>NUCLEOTIDE SEQUENCE [LARGE SCALE GENOMIC DNA]</scope>
    <source>
        <strain evidence="6">S191</strain>
    </source>
</reference>
<protein>
    <recommendedName>
        <fullName evidence="5">Exonuclease domain-containing protein</fullName>
    </recommendedName>
</protein>
<dbReference type="InterPro" id="IPR047201">
    <property type="entry name" value="ERI-1_3'hExo-like"/>
</dbReference>
<comment type="caution">
    <text evidence="6">The sequence shown here is derived from an EMBL/GenBank/DDBJ whole genome shotgun (WGS) entry which is preliminary data.</text>
</comment>
<dbReference type="GO" id="GO:0003676">
    <property type="term" value="F:nucleic acid binding"/>
    <property type="evidence" value="ECO:0007669"/>
    <property type="project" value="InterPro"/>
</dbReference>
<dbReference type="InterPro" id="IPR012337">
    <property type="entry name" value="RNaseH-like_sf"/>
</dbReference>
<evidence type="ECO:0000256" key="2">
    <source>
        <dbReference type="ARBA" id="ARBA00022801"/>
    </source>
</evidence>
<dbReference type="EMBL" id="JAEFCI010013498">
    <property type="protein sequence ID" value="KAG5455362.1"/>
    <property type="molecule type" value="Genomic_DNA"/>
</dbReference>
<dbReference type="Gene3D" id="3.30.420.10">
    <property type="entry name" value="Ribonuclease H-like superfamily/Ribonuclease H"/>
    <property type="match status" value="1"/>
</dbReference>
<keyword evidence="3" id="KW-0269">Exonuclease</keyword>
<keyword evidence="1" id="KW-0540">Nuclease</keyword>
<gene>
    <name evidence="6" type="ORF">BJ554DRAFT_5240</name>
</gene>
<accession>A0A8H8DEW9</accession>